<name>A0A5M6ZG19_9PROT</name>
<feature type="domain" description="Phospholipase D N-terminal" evidence="2">
    <location>
        <begin position="46"/>
        <end position="140"/>
    </location>
</feature>
<dbReference type="SUPFAM" id="SSF56300">
    <property type="entry name" value="Metallo-dependent phosphatases"/>
    <property type="match status" value="1"/>
</dbReference>
<sequence>MSDDTLKLTRRGALLAAAGAGLAVSACGETLEQLDPLPRREGPFKHGVASGDPKADSVVLWTAITPENGAGAGPVEVEMALDEAFSDIVWRAEAAPREGVLSVHGATPVKIIADGLEPGRWHYYRFRFGGETSPVGRTRTLPVGRVSEYRIAAFSCSNYPHGFFNAYRHAAEHAQADLMIHLGDYIYEYGMGGYGTGDAERLARVVDPQTELYTEEDYARRHSLYSLDPDLQAAKAAAAWLPIWDDHETANDSWVDGAENHDPKTEGDWHERRDAAIRAYHDWLPVREGETLIKRYGKAEIGDLATLVFLETRLTARSEELDFSSFPIDVGADPDDPANQAAVRHWRENIIGNPERRLISETQGEFVQDALAASVAEGKPWRVIANQVLMGRLEAPNFMTETPFWLRLGMRLRSRFQWEFAQRTAHGVPLNLDSWDGFPVDRERFYDRARAAGADFIVLTGDTHNIWTNDLYDASGERRGTEFGVTSVTSPSPYEAVNAPDVDFGRMMEERNPEILHNNVRDKGYLRLTLRRGEALAEHVRVTTIKSRDASGEVESLWRVSPSLGGAVPPVERIG</sequence>
<dbReference type="EMBL" id="VWOJ01000002">
    <property type="protein sequence ID" value="KAA5803683.1"/>
    <property type="molecule type" value="Genomic_DNA"/>
</dbReference>
<dbReference type="PANTHER" id="PTHR43606">
    <property type="entry name" value="PHOSPHATASE, PUTATIVE (AFU_ORTHOLOGUE AFUA_6G08710)-RELATED"/>
    <property type="match status" value="1"/>
</dbReference>
<protein>
    <submittedName>
        <fullName evidence="3">Alkaline phosphatase</fullName>
    </submittedName>
</protein>
<organism evidence="3 4">
    <name type="scientific">Alkalicaulis satelles</name>
    <dbReference type="NCBI Taxonomy" id="2609175"/>
    <lineage>
        <taxon>Bacteria</taxon>
        <taxon>Pseudomonadati</taxon>
        <taxon>Pseudomonadota</taxon>
        <taxon>Alphaproteobacteria</taxon>
        <taxon>Maricaulales</taxon>
        <taxon>Maricaulaceae</taxon>
        <taxon>Alkalicaulis</taxon>
    </lineage>
</organism>
<proteinExistence type="predicted"/>
<evidence type="ECO:0000259" key="1">
    <source>
        <dbReference type="Pfam" id="PF09423"/>
    </source>
</evidence>
<feature type="domain" description="PhoD-like phosphatase metallophosphatase" evidence="1">
    <location>
        <begin position="152"/>
        <end position="536"/>
    </location>
</feature>
<dbReference type="Pfam" id="PF16655">
    <property type="entry name" value="PhoD_N"/>
    <property type="match status" value="1"/>
</dbReference>
<dbReference type="CDD" id="cd07389">
    <property type="entry name" value="MPP_PhoD"/>
    <property type="match status" value="1"/>
</dbReference>
<accession>A0A5M6ZG19</accession>
<comment type="caution">
    <text evidence="3">The sequence shown here is derived from an EMBL/GenBank/DDBJ whole genome shotgun (WGS) entry which is preliminary data.</text>
</comment>
<dbReference type="Proteomes" id="UP000325122">
    <property type="component" value="Unassembled WGS sequence"/>
</dbReference>
<dbReference type="RefSeq" id="WP_150022951.1">
    <property type="nucleotide sequence ID" value="NZ_VWOJ01000002.1"/>
</dbReference>
<gene>
    <name evidence="3" type="ORF">F1654_07735</name>
</gene>
<dbReference type="InterPro" id="IPR052900">
    <property type="entry name" value="Phospholipid_Metab_Enz"/>
</dbReference>
<dbReference type="PANTHER" id="PTHR43606:SF2">
    <property type="entry name" value="ALKALINE PHOSPHATASE FAMILY PROTEIN (AFU_ORTHOLOGUE AFUA_5G03860)"/>
    <property type="match status" value="1"/>
</dbReference>
<dbReference type="InterPro" id="IPR018946">
    <property type="entry name" value="PhoD-like_MPP"/>
</dbReference>
<reference evidence="3 4" key="1">
    <citation type="submission" date="2019-09" db="EMBL/GenBank/DDBJ databases">
        <authorList>
            <person name="Kevbrin V."/>
            <person name="Grouzdev D.S."/>
        </authorList>
    </citation>
    <scope>NUCLEOTIDE SEQUENCE [LARGE SCALE GENOMIC DNA]</scope>
    <source>
        <strain evidence="3 4">G-192</strain>
    </source>
</reference>
<evidence type="ECO:0000313" key="4">
    <source>
        <dbReference type="Proteomes" id="UP000325122"/>
    </source>
</evidence>
<dbReference type="InterPro" id="IPR038607">
    <property type="entry name" value="PhoD-like_sf"/>
</dbReference>
<dbReference type="InterPro" id="IPR029052">
    <property type="entry name" value="Metallo-depent_PP-like"/>
</dbReference>
<evidence type="ECO:0000313" key="3">
    <source>
        <dbReference type="EMBL" id="KAA5803683.1"/>
    </source>
</evidence>
<dbReference type="Gene3D" id="3.60.21.70">
    <property type="entry name" value="PhoD-like phosphatase"/>
    <property type="match status" value="1"/>
</dbReference>
<dbReference type="PROSITE" id="PS51257">
    <property type="entry name" value="PROKAR_LIPOPROTEIN"/>
    <property type="match status" value="1"/>
</dbReference>
<dbReference type="AlphaFoldDB" id="A0A5M6ZG19"/>
<dbReference type="InterPro" id="IPR032093">
    <property type="entry name" value="PhoD_N"/>
</dbReference>
<dbReference type="Pfam" id="PF09423">
    <property type="entry name" value="PhoD"/>
    <property type="match status" value="1"/>
</dbReference>
<dbReference type="Gene3D" id="2.60.40.380">
    <property type="entry name" value="Purple acid phosphatase-like, N-terminal"/>
    <property type="match status" value="1"/>
</dbReference>
<keyword evidence="4" id="KW-1185">Reference proteome</keyword>
<evidence type="ECO:0000259" key="2">
    <source>
        <dbReference type="Pfam" id="PF16655"/>
    </source>
</evidence>